<gene>
    <name evidence="2" type="ORF">A2925_03850</name>
</gene>
<evidence type="ECO:0000313" key="2">
    <source>
        <dbReference type="EMBL" id="OGN26692.1"/>
    </source>
</evidence>
<protein>
    <submittedName>
        <fullName evidence="2">Uncharacterized protein</fullName>
    </submittedName>
</protein>
<keyword evidence="1" id="KW-0472">Membrane</keyword>
<evidence type="ECO:0000256" key="1">
    <source>
        <dbReference type="SAM" id="Phobius"/>
    </source>
</evidence>
<proteinExistence type="predicted"/>
<feature type="transmembrane region" description="Helical" evidence="1">
    <location>
        <begin position="6"/>
        <end position="25"/>
    </location>
</feature>
<accession>A0A1F8GMQ3</accession>
<dbReference type="Proteomes" id="UP000178256">
    <property type="component" value="Unassembled WGS sequence"/>
</dbReference>
<sequence>MEEAAVYASLTFMILAGIFFFKSMICALRASKVSFPSRDHAWSSMFMSLGLLSLYSSGMVLSLFYGDPIWSKLRWTMFFFLILATLFYLAFRFTHAKLREDEEDKQD</sequence>
<feature type="transmembrane region" description="Helical" evidence="1">
    <location>
        <begin position="46"/>
        <end position="66"/>
    </location>
</feature>
<name>A0A1F8GMQ3_9BACT</name>
<reference evidence="2 3" key="1">
    <citation type="journal article" date="2016" name="Nat. Commun.">
        <title>Thousands of microbial genomes shed light on interconnected biogeochemical processes in an aquifer system.</title>
        <authorList>
            <person name="Anantharaman K."/>
            <person name="Brown C.T."/>
            <person name="Hug L.A."/>
            <person name="Sharon I."/>
            <person name="Castelle C.J."/>
            <person name="Probst A.J."/>
            <person name="Thomas B.C."/>
            <person name="Singh A."/>
            <person name="Wilkins M.J."/>
            <person name="Karaoz U."/>
            <person name="Brodie E.L."/>
            <person name="Williams K.H."/>
            <person name="Hubbard S.S."/>
            <person name="Banfield J.F."/>
        </authorList>
    </citation>
    <scope>NUCLEOTIDE SEQUENCE [LARGE SCALE GENOMIC DNA]</scope>
</reference>
<dbReference type="AlphaFoldDB" id="A0A1F8GMQ3"/>
<keyword evidence="1" id="KW-1133">Transmembrane helix</keyword>
<feature type="transmembrane region" description="Helical" evidence="1">
    <location>
        <begin position="72"/>
        <end position="91"/>
    </location>
</feature>
<organism evidence="2 3">
    <name type="scientific">Candidatus Yanofskybacteria bacterium RIFCSPLOWO2_01_FULL_44_22</name>
    <dbReference type="NCBI Taxonomy" id="1802697"/>
    <lineage>
        <taxon>Bacteria</taxon>
        <taxon>Candidatus Yanofskyibacteriota</taxon>
    </lineage>
</organism>
<comment type="caution">
    <text evidence="2">The sequence shown here is derived from an EMBL/GenBank/DDBJ whole genome shotgun (WGS) entry which is preliminary data.</text>
</comment>
<keyword evidence="1" id="KW-0812">Transmembrane</keyword>
<dbReference type="EMBL" id="MGKL01000003">
    <property type="protein sequence ID" value="OGN26692.1"/>
    <property type="molecule type" value="Genomic_DNA"/>
</dbReference>
<evidence type="ECO:0000313" key="3">
    <source>
        <dbReference type="Proteomes" id="UP000178256"/>
    </source>
</evidence>